<protein>
    <recommendedName>
        <fullName evidence="3">B30.2/SPRY domain-containing protein</fullName>
    </recommendedName>
</protein>
<organism evidence="1 2">
    <name type="scientific">Durusdinium trenchii</name>
    <dbReference type="NCBI Taxonomy" id="1381693"/>
    <lineage>
        <taxon>Eukaryota</taxon>
        <taxon>Sar</taxon>
        <taxon>Alveolata</taxon>
        <taxon>Dinophyceae</taxon>
        <taxon>Suessiales</taxon>
        <taxon>Symbiodiniaceae</taxon>
        <taxon>Durusdinium</taxon>
    </lineage>
</organism>
<evidence type="ECO:0000313" key="1">
    <source>
        <dbReference type="EMBL" id="CAK9004015.1"/>
    </source>
</evidence>
<accession>A0ABP0IRM2</accession>
<dbReference type="Gene3D" id="2.60.120.920">
    <property type="match status" value="1"/>
</dbReference>
<name>A0ABP0IRM2_9DINO</name>
<evidence type="ECO:0008006" key="3">
    <source>
        <dbReference type="Google" id="ProtNLM"/>
    </source>
</evidence>
<comment type="caution">
    <text evidence="1">The sequence shown here is derived from an EMBL/GenBank/DDBJ whole genome shotgun (WGS) entry which is preliminary data.</text>
</comment>
<sequence length="339" mass="36705">MQMISASRPPLASMPSSGVRRGVAYLRGTSSSRTFPQLRALAACVSLLPAVSSRRRLVMTTALGVPEGAWRDDGSNSIEDLGSSFRVRPVRHVSASVRPPRGPVNALFAVPLESASYFEVTCKEFSGAPFVGIATEAGLAPGYKCKGLFYGGPGNLSDGSAALRTNFGDEVHQGDVIGVLIQRDGARLRMILYHNARCLGTAFETSTESTIYPVVQAKDEGDLFSIDFKEAPTSQTRQIADGKSGQWKLEQVLYPELLEVPLKIRCLLTVREEKEIGLVLKVVNLLRFQGSEELEHRLAAALKSIRQWTVTDNSLLLTGPGVQILCARADPEMVTTATL</sequence>
<keyword evidence="2" id="KW-1185">Reference proteome</keyword>
<dbReference type="SUPFAM" id="SSF49899">
    <property type="entry name" value="Concanavalin A-like lectins/glucanases"/>
    <property type="match status" value="1"/>
</dbReference>
<dbReference type="Proteomes" id="UP001642484">
    <property type="component" value="Unassembled WGS sequence"/>
</dbReference>
<dbReference type="InterPro" id="IPR013320">
    <property type="entry name" value="ConA-like_dom_sf"/>
</dbReference>
<dbReference type="EMBL" id="CAXAMN010003335">
    <property type="protein sequence ID" value="CAK9004015.1"/>
    <property type="molecule type" value="Genomic_DNA"/>
</dbReference>
<dbReference type="InterPro" id="IPR043136">
    <property type="entry name" value="B30.2/SPRY_sf"/>
</dbReference>
<reference evidence="1 2" key="1">
    <citation type="submission" date="2024-02" db="EMBL/GenBank/DDBJ databases">
        <authorList>
            <person name="Chen Y."/>
            <person name="Shah S."/>
            <person name="Dougan E. K."/>
            <person name="Thang M."/>
            <person name="Chan C."/>
        </authorList>
    </citation>
    <scope>NUCLEOTIDE SEQUENCE [LARGE SCALE GENOMIC DNA]</scope>
</reference>
<gene>
    <name evidence="1" type="ORF">CCMP2556_LOCUS7511</name>
</gene>
<dbReference type="CDD" id="cd11709">
    <property type="entry name" value="SPRY"/>
    <property type="match status" value="1"/>
</dbReference>
<proteinExistence type="predicted"/>
<evidence type="ECO:0000313" key="2">
    <source>
        <dbReference type="Proteomes" id="UP001642484"/>
    </source>
</evidence>